<proteinExistence type="predicted"/>
<protein>
    <submittedName>
        <fullName evidence="1">Uncharacterized protein</fullName>
    </submittedName>
</protein>
<dbReference type="EMBL" id="PQ015379">
    <property type="protein sequence ID" value="XDJ15200.1"/>
    <property type="molecule type" value="Genomic_DNA"/>
</dbReference>
<accession>A0AB39CEC7</accession>
<sequence length="227" mass="26173">MLKMPTDVDSAYAGSWDAFLELPETKGLDQKVIEEGFRILLQQAGTKIRTRFATKDFFTVNKLYTEFSRALTSKFLLTHLKPLRHTFEIVLDADPLVNVVHGFKVVGQAKLKPQRFDLNYLLNRMVHVKVLKEFPEALKLSSRKMVRDGKQVTITKDRCPANISQLKPWQEVTLVVNPKFKIVIARLKGDYLALKYEVYFHTEMPLYKDTEKQLSALWRGASIGDLQ</sequence>
<organism evidence="1">
    <name type="scientific">Pseudomonas phage HRDY3</name>
    <dbReference type="NCBI Taxonomy" id="3236930"/>
    <lineage>
        <taxon>Viruses</taxon>
    </lineage>
</organism>
<reference evidence="1" key="1">
    <citation type="submission" date="2024-07" db="EMBL/GenBank/DDBJ databases">
        <authorList>
            <person name="Bringhurst R.M."/>
            <person name="Homer T.E."/>
        </authorList>
    </citation>
    <scope>NUCLEOTIDE SEQUENCE</scope>
</reference>
<name>A0AB39CEC7_9VIRU</name>
<evidence type="ECO:0000313" key="1">
    <source>
        <dbReference type="EMBL" id="XDJ15200.1"/>
    </source>
</evidence>